<evidence type="ECO:0000256" key="3">
    <source>
        <dbReference type="ARBA" id="ARBA00022679"/>
    </source>
</evidence>
<evidence type="ECO:0000313" key="6">
    <source>
        <dbReference type="EMBL" id="QLJ52317.1"/>
    </source>
</evidence>
<keyword evidence="2 6" id="KW-0489">Methyltransferase</keyword>
<dbReference type="Pfam" id="PF00588">
    <property type="entry name" value="SpoU_methylase"/>
    <property type="match status" value="1"/>
</dbReference>
<dbReference type="CDD" id="cd18093">
    <property type="entry name" value="SpoU-like_TrmJ"/>
    <property type="match status" value="1"/>
</dbReference>
<dbReference type="EMBL" id="CP058998">
    <property type="protein sequence ID" value="QLJ52317.1"/>
    <property type="molecule type" value="Genomic_DNA"/>
</dbReference>
<dbReference type="InterPro" id="IPR029028">
    <property type="entry name" value="Alpha/beta_knot_MTases"/>
</dbReference>
<dbReference type="GO" id="GO:0008173">
    <property type="term" value="F:RNA methyltransferase activity"/>
    <property type="evidence" value="ECO:0007669"/>
    <property type="project" value="InterPro"/>
</dbReference>
<dbReference type="PIRSF" id="PIRSF004808">
    <property type="entry name" value="LasT"/>
    <property type="match status" value="1"/>
</dbReference>
<accession>A0A7D6B9J9</accession>
<dbReference type="GO" id="GO:0003723">
    <property type="term" value="F:RNA binding"/>
    <property type="evidence" value="ECO:0007669"/>
    <property type="project" value="InterPro"/>
</dbReference>
<comment type="similarity">
    <text evidence="1">Belongs to the class IV-like SAM-binding methyltransferase superfamily. RNA methyltransferase TrmH family.</text>
</comment>
<dbReference type="AlphaFoldDB" id="A0A7D6B9J9"/>
<dbReference type="Gene3D" id="3.40.1280.10">
    <property type="match status" value="1"/>
</dbReference>
<organism evidence="6 7">
    <name type="scientific">Fermentimicrarchaeum limneticum</name>
    <dbReference type="NCBI Taxonomy" id="2795018"/>
    <lineage>
        <taxon>Archaea</taxon>
        <taxon>Candidatus Micrarchaeota</taxon>
        <taxon>Candidatus Fermentimicrarchaeales</taxon>
        <taxon>Candidatus Fermentimicrarchaeaceae</taxon>
        <taxon>Candidatus Fermentimicrarchaeum</taxon>
    </lineage>
</organism>
<name>A0A7D6B9J9_FERL1</name>
<keyword evidence="4" id="KW-0949">S-adenosyl-L-methionine</keyword>
<evidence type="ECO:0000256" key="2">
    <source>
        <dbReference type="ARBA" id="ARBA00022603"/>
    </source>
</evidence>
<gene>
    <name evidence="6" type="ORF">Sv326_0142</name>
</gene>
<dbReference type="Proteomes" id="UP000510821">
    <property type="component" value="Chromosome"/>
</dbReference>
<reference evidence="7" key="1">
    <citation type="submission" date="2020-07" db="EMBL/GenBank/DDBJ databases">
        <title>Metabolic diversity and evolutionary history of the archaeal phylum ###Micrarchaeota### uncovered from a freshwater lake metagenome.</title>
        <authorList>
            <person name="Kadnikov V.V."/>
            <person name="Savvichev A.S."/>
            <person name="Mardanov A.V."/>
            <person name="Beletsky A.V."/>
            <person name="Chupakov A.V."/>
            <person name="Kokryatskaya N.M."/>
            <person name="Pimenov N.V."/>
            <person name="Ravin N.V."/>
        </authorList>
    </citation>
    <scope>NUCLEOTIDE SEQUENCE [LARGE SCALE GENOMIC DNA]</scope>
</reference>
<dbReference type="NCBIfam" id="TIGR00050">
    <property type="entry name" value="rRNA_methyl_1"/>
    <property type="match status" value="1"/>
</dbReference>
<dbReference type="SUPFAM" id="SSF75217">
    <property type="entry name" value="alpha/beta knot"/>
    <property type="match status" value="1"/>
</dbReference>
<evidence type="ECO:0000256" key="4">
    <source>
        <dbReference type="ARBA" id="ARBA00022691"/>
    </source>
</evidence>
<protein>
    <submittedName>
        <fullName evidence="6">tRNA:Cm32/Um32 methyltransferase</fullName>
    </submittedName>
</protein>
<dbReference type="InterPro" id="IPR001537">
    <property type="entry name" value="SpoU_MeTrfase"/>
</dbReference>
<dbReference type="PANTHER" id="PTHR42786:SF2">
    <property type="entry name" value="TRNA (CYTIDINE_URIDINE-2'-O-)-METHYLTRANSFERASE TRMJ"/>
    <property type="match status" value="1"/>
</dbReference>
<dbReference type="GO" id="GO:0005829">
    <property type="term" value="C:cytosol"/>
    <property type="evidence" value="ECO:0007669"/>
    <property type="project" value="TreeGrafter"/>
</dbReference>
<feature type="domain" description="tRNA/rRNA methyltransferase SpoU type" evidence="5">
    <location>
        <begin position="13"/>
        <end position="163"/>
    </location>
</feature>
<sequence>MAKRKTGGHHQTVRIVLVEPEYEINIGHVARAMANFGFDELCIVNPKVEIGFNARMFAKHASHILKKARIVGSINDAVRGCNFVVGTTGIVGRSRNVIRNPVTPSKFAREMKKLEGKFALLFGREGTGLSKEEIKKCDFLITIPADKKYPILNLSHALAVVLYEISSSKNKDMIIRASGEEKEMLIRCFNSIVDHFASRLRSPDKIKQSFRRVIGRSMISDVEAAAILCAFQRVRKKLKIKKI</sequence>
<evidence type="ECO:0000313" key="7">
    <source>
        <dbReference type="Proteomes" id="UP000510821"/>
    </source>
</evidence>
<dbReference type="PANTHER" id="PTHR42786">
    <property type="entry name" value="TRNA/RRNA METHYLTRANSFERASE"/>
    <property type="match status" value="1"/>
</dbReference>
<evidence type="ECO:0000256" key="1">
    <source>
        <dbReference type="ARBA" id="ARBA00007228"/>
    </source>
</evidence>
<dbReference type="InterPro" id="IPR029026">
    <property type="entry name" value="tRNA_m1G_MTases_N"/>
</dbReference>
<dbReference type="InterPro" id="IPR004384">
    <property type="entry name" value="RNA_MeTrfase_TrmJ/LasT"/>
</dbReference>
<dbReference type="GO" id="GO:0002128">
    <property type="term" value="P:tRNA nucleoside ribose methylation"/>
    <property type="evidence" value="ECO:0007669"/>
    <property type="project" value="TreeGrafter"/>
</dbReference>
<dbReference type="KEGG" id="flt:Sv326_0142"/>
<keyword evidence="3 6" id="KW-0808">Transferase</keyword>
<evidence type="ECO:0000259" key="5">
    <source>
        <dbReference type="Pfam" id="PF00588"/>
    </source>
</evidence>
<proteinExistence type="inferred from homology"/>